<evidence type="ECO:0000313" key="3">
    <source>
        <dbReference type="Proteomes" id="UP000662703"/>
    </source>
</evidence>
<dbReference type="SUPFAM" id="SSF53474">
    <property type="entry name" value="alpha/beta-Hydrolases"/>
    <property type="match status" value="1"/>
</dbReference>
<dbReference type="InterPro" id="IPR029058">
    <property type="entry name" value="AB_hydrolase_fold"/>
</dbReference>
<dbReference type="GO" id="GO:0016787">
    <property type="term" value="F:hydrolase activity"/>
    <property type="evidence" value="ECO:0007669"/>
    <property type="project" value="UniProtKB-KW"/>
</dbReference>
<dbReference type="Pfam" id="PF12146">
    <property type="entry name" value="Hydrolase_4"/>
    <property type="match status" value="1"/>
</dbReference>
<dbReference type="Proteomes" id="UP000662703">
    <property type="component" value="Unassembled WGS sequence"/>
</dbReference>
<dbReference type="InterPro" id="IPR022742">
    <property type="entry name" value="Hydrolase_4"/>
</dbReference>
<organism evidence="2 3">
    <name type="scientific">Alloalcanivorax profundimaris</name>
    <dbReference type="NCBI Taxonomy" id="2735259"/>
    <lineage>
        <taxon>Bacteria</taxon>
        <taxon>Pseudomonadati</taxon>
        <taxon>Pseudomonadota</taxon>
        <taxon>Gammaproteobacteria</taxon>
        <taxon>Oceanospirillales</taxon>
        <taxon>Alcanivoracaceae</taxon>
        <taxon>Alloalcanivorax</taxon>
    </lineage>
</organism>
<name>A0ABS0AN34_9GAMM</name>
<dbReference type="RefSeq" id="WP_194863926.1">
    <property type="nucleotide sequence ID" value="NZ_ARXX01000003.1"/>
</dbReference>
<feature type="domain" description="Serine aminopeptidase S33" evidence="1">
    <location>
        <begin position="25"/>
        <end position="286"/>
    </location>
</feature>
<accession>A0ABS0AN34</accession>
<evidence type="ECO:0000313" key="2">
    <source>
        <dbReference type="EMBL" id="MBF5055027.1"/>
    </source>
</evidence>
<proteinExistence type="predicted"/>
<comment type="caution">
    <text evidence="2">The sequence shown here is derived from an EMBL/GenBank/DDBJ whole genome shotgun (WGS) entry which is preliminary data.</text>
</comment>
<keyword evidence="3" id="KW-1185">Reference proteome</keyword>
<evidence type="ECO:0000259" key="1">
    <source>
        <dbReference type="Pfam" id="PF12146"/>
    </source>
</evidence>
<dbReference type="PANTHER" id="PTHR11614">
    <property type="entry name" value="PHOSPHOLIPASE-RELATED"/>
    <property type="match status" value="1"/>
</dbReference>
<protein>
    <submittedName>
        <fullName evidence="2">Alpha/beta hydrolase</fullName>
    </submittedName>
</protein>
<sequence>MTSDCFVIGAADGHTIGVHEWRASEPLGTLIWLHGMAEHGARYQALGETLAEHGWNLYCPDHRGHGISMDGADPPGHFADDNGWDKVMGDLERVIDTVAERHPGPLVLGGHSMGSFLALAGAEHFGDRLDGVVLCGSDYHAGAYYRSLLPVLRWQQRRQGPRGQSNLIDALTFRAWARSVPDARTDFDWLSGDPAQVTAYIEDPKCGFQCTNATWVALVSALARVQGRKGLAALPAGLPVLLLGGRQDPMSGGGKGMDRLEKALRRRGQPLERLDCPQGRHEILNDYCAPEVRQTLLEWLNRRL</sequence>
<dbReference type="InterPro" id="IPR051044">
    <property type="entry name" value="MAG_DAG_Lipase"/>
</dbReference>
<gene>
    <name evidence="2" type="ORF">Y5W_00321</name>
</gene>
<dbReference type="EMBL" id="ARXX01000003">
    <property type="protein sequence ID" value="MBF5055027.1"/>
    <property type="molecule type" value="Genomic_DNA"/>
</dbReference>
<reference evidence="2 3" key="1">
    <citation type="submission" date="2012-09" db="EMBL/GenBank/DDBJ databases">
        <title>Genome Sequence of alkane-degrading Bacterium Alcanivorax sp. 521-1.</title>
        <authorList>
            <person name="Lai Q."/>
            <person name="Shao Z."/>
        </authorList>
    </citation>
    <scope>NUCLEOTIDE SEQUENCE [LARGE SCALE GENOMIC DNA]</scope>
    <source>
        <strain evidence="2 3">521-1</strain>
    </source>
</reference>
<dbReference type="Gene3D" id="3.40.50.1820">
    <property type="entry name" value="alpha/beta hydrolase"/>
    <property type="match status" value="1"/>
</dbReference>
<keyword evidence="2" id="KW-0378">Hydrolase</keyword>